<dbReference type="Proteomes" id="UP000250235">
    <property type="component" value="Unassembled WGS sequence"/>
</dbReference>
<name>A0A2Z7B927_9LAMI</name>
<evidence type="ECO:0000313" key="1">
    <source>
        <dbReference type="EMBL" id="KZV30983.1"/>
    </source>
</evidence>
<dbReference type="SUPFAM" id="SSF140996">
    <property type="entry name" value="Hermes dimerisation domain"/>
    <property type="match status" value="1"/>
</dbReference>
<gene>
    <name evidence="1" type="ORF">F511_15873</name>
</gene>
<evidence type="ECO:0008006" key="3">
    <source>
        <dbReference type="Google" id="ProtNLM"/>
    </source>
</evidence>
<protein>
    <recommendedName>
        <fullName evidence="3">Zinc finger BED domain-containing protein RICESLEEPER 2-like</fullName>
    </recommendedName>
</protein>
<dbReference type="SUPFAM" id="SSF53098">
    <property type="entry name" value="Ribonuclease H-like"/>
    <property type="match status" value="1"/>
</dbReference>
<keyword evidence="2" id="KW-1185">Reference proteome</keyword>
<dbReference type="AlphaFoldDB" id="A0A2Z7B927"/>
<dbReference type="OrthoDB" id="1932840at2759"/>
<accession>A0A2Z7B927</accession>
<dbReference type="PANTHER" id="PTHR46481:SF7">
    <property type="entry name" value="ZINC FINGER BED DOMAIN-CONTAINING PROTEIN RICESLEEPER 2-LIKE"/>
    <property type="match status" value="1"/>
</dbReference>
<dbReference type="PANTHER" id="PTHR46481">
    <property type="entry name" value="ZINC FINGER BED DOMAIN-CONTAINING PROTEIN 4"/>
    <property type="match status" value="1"/>
</dbReference>
<proteinExistence type="predicted"/>
<sequence>MNNNDLTAHVFSQKRLEDKVVAFVVKDEIPFRVVEGAGFVEMMNEAQPRFKIPNRKKIASLVWDLYAVEVAKIKSVIGDQWLSITTDTWTSIQNINYMVITTHFLDDDWKFHKRIINFTKITSHKGDHIGNVLETCLSDWGIDKFFTITVDNASTNDKAVGYMGKRLNEWELWERAQVFVNFLKRFHDTTLQLSARKTITSTMIWEEIVSMKIVIDETMLDTIDPSLQEVAKRMKSMFRKFWGDFERVNNLVFLGHILDLVTNFK</sequence>
<evidence type="ECO:0000313" key="2">
    <source>
        <dbReference type="Proteomes" id="UP000250235"/>
    </source>
</evidence>
<dbReference type="InterPro" id="IPR052035">
    <property type="entry name" value="ZnF_BED_domain_contain"/>
</dbReference>
<reference evidence="1 2" key="1">
    <citation type="journal article" date="2015" name="Proc. Natl. Acad. Sci. U.S.A.">
        <title>The resurrection genome of Boea hygrometrica: A blueprint for survival of dehydration.</title>
        <authorList>
            <person name="Xiao L."/>
            <person name="Yang G."/>
            <person name="Zhang L."/>
            <person name="Yang X."/>
            <person name="Zhao S."/>
            <person name="Ji Z."/>
            <person name="Zhou Q."/>
            <person name="Hu M."/>
            <person name="Wang Y."/>
            <person name="Chen M."/>
            <person name="Xu Y."/>
            <person name="Jin H."/>
            <person name="Xiao X."/>
            <person name="Hu G."/>
            <person name="Bao F."/>
            <person name="Hu Y."/>
            <person name="Wan P."/>
            <person name="Li L."/>
            <person name="Deng X."/>
            <person name="Kuang T."/>
            <person name="Xiang C."/>
            <person name="Zhu J.K."/>
            <person name="Oliver M.J."/>
            <person name="He Y."/>
        </authorList>
    </citation>
    <scope>NUCLEOTIDE SEQUENCE [LARGE SCALE GENOMIC DNA]</scope>
    <source>
        <strain evidence="2">cv. XS01</strain>
    </source>
</reference>
<dbReference type="InterPro" id="IPR012337">
    <property type="entry name" value="RNaseH-like_sf"/>
</dbReference>
<dbReference type="EMBL" id="KV007765">
    <property type="protein sequence ID" value="KZV30983.1"/>
    <property type="molecule type" value="Genomic_DNA"/>
</dbReference>
<organism evidence="1 2">
    <name type="scientific">Dorcoceras hygrometricum</name>
    <dbReference type="NCBI Taxonomy" id="472368"/>
    <lineage>
        <taxon>Eukaryota</taxon>
        <taxon>Viridiplantae</taxon>
        <taxon>Streptophyta</taxon>
        <taxon>Embryophyta</taxon>
        <taxon>Tracheophyta</taxon>
        <taxon>Spermatophyta</taxon>
        <taxon>Magnoliopsida</taxon>
        <taxon>eudicotyledons</taxon>
        <taxon>Gunneridae</taxon>
        <taxon>Pentapetalae</taxon>
        <taxon>asterids</taxon>
        <taxon>lamiids</taxon>
        <taxon>Lamiales</taxon>
        <taxon>Gesneriaceae</taxon>
        <taxon>Didymocarpoideae</taxon>
        <taxon>Trichosporeae</taxon>
        <taxon>Loxocarpinae</taxon>
        <taxon>Dorcoceras</taxon>
    </lineage>
</organism>